<evidence type="ECO:0000259" key="5">
    <source>
        <dbReference type="PROSITE" id="PS50072"/>
    </source>
</evidence>
<dbReference type="EC" id="5.2.1.8" evidence="3"/>
<reference evidence="6 7" key="1">
    <citation type="submission" date="2020-03" db="EMBL/GenBank/DDBJ databases">
        <title>Genomic Encyclopedia of Type Strains, Phase IV (KMG-IV): sequencing the most valuable type-strain genomes for metagenomic binning, comparative biology and taxonomic classification.</title>
        <authorList>
            <person name="Goeker M."/>
        </authorList>
    </citation>
    <scope>NUCLEOTIDE SEQUENCE [LARGE SCALE GENOMIC DNA]</scope>
    <source>
        <strain evidence="6 7">DSM 19867</strain>
    </source>
</reference>
<dbReference type="Gene3D" id="2.40.100.10">
    <property type="entry name" value="Cyclophilin-like"/>
    <property type="match status" value="1"/>
</dbReference>
<dbReference type="EMBL" id="JAASRM010000001">
    <property type="protein sequence ID" value="NIK87943.1"/>
    <property type="molecule type" value="Genomic_DNA"/>
</dbReference>
<feature type="compositionally biased region" description="Pro residues" evidence="4">
    <location>
        <begin position="193"/>
        <end position="202"/>
    </location>
</feature>
<protein>
    <recommendedName>
        <fullName evidence="3">Peptidyl-prolyl cis-trans isomerase</fullName>
        <shortName evidence="3">PPIase</shortName>
        <ecNumber evidence="3">5.2.1.8</ecNumber>
    </recommendedName>
</protein>
<feature type="region of interest" description="Disordered" evidence="4">
    <location>
        <begin position="191"/>
        <end position="226"/>
    </location>
</feature>
<name>A0A846MX94_9PROT</name>
<gene>
    <name evidence="6" type="ORF">FHS83_001261</name>
</gene>
<feature type="domain" description="PPIase cyclophilin-type" evidence="5">
    <location>
        <begin position="27"/>
        <end position="189"/>
    </location>
</feature>
<keyword evidence="7" id="KW-1185">Reference proteome</keyword>
<dbReference type="GO" id="GO:0003755">
    <property type="term" value="F:peptidyl-prolyl cis-trans isomerase activity"/>
    <property type="evidence" value="ECO:0007669"/>
    <property type="project" value="UniProtKB-UniRule"/>
</dbReference>
<dbReference type="PRINTS" id="PR00153">
    <property type="entry name" value="CSAPPISMRASE"/>
</dbReference>
<dbReference type="InterPro" id="IPR002130">
    <property type="entry name" value="Cyclophilin-type_PPIase_dom"/>
</dbReference>
<comment type="similarity">
    <text evidence="3">Belongs to the cyclophilin-type PPIase family.</text>
</comment>
<evidence type="ECO:0000256" key="4">
    <source>
        <dbReference type="SAM" id="MobiDB-lite"/>
    </source>
</evidence>
<dbReference type="AlphaFoldDB" id="A0A846MX94"/>
<feature type="compositionally biased region" description="Low complexity" evidence="4">
    <location>
        <begin position="203"/>
        <end position="217"/>
    </location>
</feature>
<comment type="catalytic activity">
    <reaction evidence="3">
        <text>[protein]-peptidylproline (omega=180) = [protein]-peptidylproline (omega=0)</text>
        <dbReference type="Rhea" id="RHEA:16237"/>
        <dbReference type="Rhea" id="RHEA-COMP:10747"/>
        <dbReference type="Rhea" id="RHEA-COMP:10748"/>
        <dbReference type="ChEBI" id="CHEBI:83833"/>
        <dbReference type="ChEBI" id="CHEBI:83834"/>
        <dbReference type="EC" id="5.2.1.8"/>
    </reaction>
</comment>
<dbReference type="SUPFAM" id="SSF50891">
    <property type="entry name" value="Cyclophilin-like"/>
    <property type="match status" value="1"/>
</dbReference>
<dbReference type="RefSeq" id="WP_167081965.1">
    <property type="nucleotide sequence ID" value="NZ_BAAADC010000001.1"/>
</dbReference>
<keyword evidence="1 3" id="KW-0697">Rotamase</keyword>
<dbReference type="PROSITE" id="PS50072">
    <property type="entry name" value="CSA_PPIASE_2"/>
    <property type="match status" value="1"/>
</dbReference>
<feature type="signal peptide" evidence="3">
    <location>
        <begin position="1"/>
        <end position="20"/>
    </location>
</feature>
<dbReference type="Proteomes" id="UP000570514">
    <property type="component" value="Unassembled WGS sequence"/>
</dbReference>
<dbReference type="InterPro" id="IPR029000">
    <property type="entry name" value="Cyclophilin-like_dom_sf"/>
</dbReference>
<accession>A0A846MX94</accession>
<dbReference type="InterPro" id="IPR044665">
    <property type="entry name" value="E_coli_cyclophilin_A-like"/>
</dbReference>
<evidence type="ECO:0000256" key="2">
    <source>
        <dbReference type="ARBA" id="ARBA00023235"/>
    </source>
</evidence>
<comment type="function">
    <text evidence="3">PPIases accelerate the folding of proteins. It catalyzes the cis-trans isomerization of proline imidic peptide bonds in oligopeptides.</text>
</comment>
<evidence type="ECO:0000313" key="6">
    <source>
        <dbReference type="EMBL" id="NIK87943.1"/>
    </source>
</evidence>
<organism evidence="6 7">
    <name type="scientific">Rhizomicrobium palustre</name>
    <dbReference type="NCBI Taxonomy" id="189966"/>
    <lineage>
        <taxon>Bacteria</taxon>
        <taxon>Pseudomonadati</taxon>
        <taxon>Pseudomonadota</taxon>
        <taxon>Alphaproteobacteria</taxon>
        <taxon>Micropepsales</taxon>
        <taxon>Micropepsaceae</taxon>
        <taxon>Rhizomicrobium</taxon>
    </lineage>
</organism>
<sequence>MRFSILAAAAFMAATGPVLAQPEARFETNVGNFTILLEDAKAPQTVANFIRYAKKGHFNGTQFYRIVPGFVIQAGSMGADGKWRQTMKPIGMETATGLSNTRGTIAMARDEKPLSTQAEFFINLADTNAQGLDPKPGDAPNTTGYAVFGHVTSGMDVVDAIAGTPIGGGKGPFPANYPKTQVVIKKVTIGVAPPQPVPPPAAPAAATTDQQAPAAEPQAPPATPQQ</sequence>
<keyword evidence="2 3" id="KW-0413">Isomerase</keyword>
<proteinExistence type="inferred from homology"/>
<feature type="chain" id="PRO_5033101018" description="Peptidyl-prolyl cis-trans isomerase" evidence="3">
    <location>
        <begin position="21"/>
        <end position="226"/>
    </location>
</feature>
<evidence type="ECO:0000256" key="1">
    <source>
        <dbReference type="ARBA" id="ARBA00023110"/>
    </source>
</evidence>
<dbReference type="PANTHER" id="PTHR43246">
    <property type="entry name" value="PEPTIDYL-PROLYL CIS-TRANS ISOMERASE CYP38, CHLOROPLASTIC"/>
    <property type="match status" value="1"/>
</dbReference>
<evidence type="ECO:0000313" key="7">
    <source>
        <dbReference type="Proteomes" id="UP000570514"/>
    </source>
</evidence>
<keyword evidence="3" id="KW-0732">Signal</keyword>
<dbReference type="Pfam" id="PF00160">
    <property type="entry name" value="Pro_isomerase"/>
    <property type="match status" value="1"/>
</dbReference>
<evidence type="ECO:0000256" key="3">
    <source>
        <dbReference type="RuleBase" id="RU363019"/>
    </source>
</evidence>
<comment type="caution">
    <text evidence="6">The sequence shown here is derived from an EMBL/GenBank/DDBJ whole genome shotgun (WGS) entry which is preliminary data.</text>
</comment>